<evidence type="ECO:0000313" key="1">
    <source>
        <dbReference type="EMBL" id="GGI14742.1"/>
    </source>
</evidence>
<evidence type="ECO:0000313" key="2">
    <source>
        <dbReference type="Proteomes" id="UP000619536"/>
    </source>
</evidence>
<organism evidence="1 2">
    <name type="scientific">Galliscardovia ingluviei</name>
    <dbReference type="NCBI Taxonomy" id="1769422"/>
    <lineage>
        <taxon>Bacteria</taxon>
        <taxon>Bacillati</taxon>
        <taxon>Actinomycetota</taxon>
        <taxon>Actinomycetes</taxon>
        <taxon>Bifidobacteriales</taxon>
        <taxon>Bifidobacteriaceae</taxon>
        <taxon>Galliscardovia</taxon>
    </lineage>
</organism>
<comment type="caution">
    <text evidence="1">The sequence shown here is derived from an EMBL/GenBank/DDBJ whole genome shotgun (WGS) entry which is preliminary data.</text>
</comment>
<name>A0A8J3AHU6_9BIFI</name>
<dbReference type="Proteomes" id="UP000619536">
    <property type="component" value="Unassembled WGS sequence"/>
</dbReference>
<dbReference type="RefSeq" id="WP_188355412.1">
    <property type="nucleotide sequence ID" value="NZ_BMDH01000003.1"/>
</dbReference>
<accession>A0A8J3AHU6</accession>
<proteinExistence type="predicted"/>
<dbReference type="AlphaFoldDB" id="A0A8J3AHU6"/>
<reference evidence="1" key="1">
    <citation type="journal article" date="2014" name="Int. J. Syst. Evol. Microbiol.">
        <title>Complete genome sequence of Corynebacterium casei LMG S-19264T (=DSM 44701T), isolated from a smear-ripened cheese.</title>
        <authorList>
            <consortium name="US DOE Joint Genome Institute (JGI-PGF)"/>
            <person name="Walter F."/>
            <person name="Albersmeier A."/>
            <person name="Kalinowski J."/>
            <person name="Ruckert C."/>
        </authorList>
    </citation>
    <scope>NUCLEOTIDE SEQUENCE</scope>
    <source>
        <strain evidence="1">CCM 8606</strain>
    </source>
</reference>
<sequence>MEIVVHPRIHERHENISERDVIEAMNNIIASALRGNGDWCSIGFDLQARPIEMVYKVVGDVAIVYHAFTPPTKKFQKEVGFTPKRG</sequence>
<gene>
    <name evidence="1" type="ORF">GCM10007377_12440</name>
</gene>
<reference evidence="1" key="2">
    <citation type="submission" date="2020-09" db="EMBL/GenBank/DDBJ databases">
        <authorList>
            <person name="Sun Q."/>
            <person name="Sedlacek I."/>
        </authorList>
    </citation>
    <scope>NUCLEOTIDE SEQUENCE</scope>
    <source>
        <strain evidence="1">CCM 8606</strain>
    </source>
</reference>
<keyword evidence="2" id="KW-1185">Reference proteome</keyword>
<protein>
    <submittedName>
        <fullName evidence="1">Uncharacterized protein</fullName>
    </submittedName>
</protein>
<dbReference type="EMBL" id="BMDH01000003">
    <property type="protein sequence ID" value="GGI14742.1"/>
    <property type="molecule type" value="Genomic_DNA"/>
</dbReference>